<reference evidence="2" key="3">
    <citation type="submission" date="2023-05" db="EMBL/GenBank/DDBJ databases">
        <authorList>
            <person name="Smith C.H."/>
        </authorList>
    </citation>
    <scope>NUCLEOTIDE SEQUENCE</scope>
    <source>
        <strain evidence="2">CHS0354</strain>
        <tissue evidence="2">Mantle</tissue>
    </source>
</reference>
<accession>A0AAE0SNV7</accession>
<reference evidence="2" key="1">
    <citation type="journal article" date="2021" name="Genome Biol. Evol.">
        <title>A High-Quality Reference Genome for a Parasitic Bivalve with Doubly Uniparental Inheritance (Bivalvia: Unionida).</title>
        <authorList>
            <person name="Smith C.H."/>
        </authorList>
    </citation>
    <scope>NUCLEOTIDE SEQUENCE</scope>
    <source>
        <strain evidence="2">CHS0354</strain>
    </source>
</reference>
<organism evidence="2 3">
    <name type="scientific">Potamilus streckersoni</name>
    <dbReference type="NCBI Taxonomy" id="2493646"/>
    <lineage>
        <taxon>Eukaryota</taxon>
        <taxon>Metazoa</taxon>
        <taxon>Spiralia</taxon>
        <taxon>Lophotrochozoa</taxon>
        <taxon>Mollusca</taxon>
        <taxon>Bivalvia</taxon>
        <taxon>Autobranchia</taxon>
        <taxon>Heteroconchia</taxon>
        <taxon>Palaeoheterodonta</taxon>
        <taxon>Unionida</taxon>
        <taxon>Unionoidea</taxon>
        <taxon>Unionidae</taxon>
        <taxon>Ambleminae</taxon>
        <taxon>Lampsilini</taxon>
        <taxon>Potamilus</taxon>
    </lineage>
</organism>
<feature type="compositionally biased region" description="Basic and acidic residues" evidence="1">
    <location>
        <begin position="372"/>
        <end position="381"/>
    </location>
</feature>
<feature type="compositionally biased region" description="Basic and acidic residues" evidence="1">
    <location>
        <begin position="595"/>
        <end position="606"/>
    </location>
</feature>
<proteinExistence type="predicted"/>
<feature type="compositionally biased region" description="Basic and acidic residues" evidence="1">
    <location>
        <begin position="104"/>
        <end position="113"/>
    </location>
</feature>
<evidence type="ECO:0000256" key="1">
    <source>
        <dbReference type="SAM" id="MobiDB-lite"/>
    </source>
</evidence>
<keyword evidence="3" id="KW-1185">Reference proteome</keyword>
<feature type="compositionally biased region" description="Basic and acidic residues" evidence="1">
    <location>
        <begin position="669"/>
        <end position="678"/>
    </location>
</feature>
<feature type="region of interest" description="Disordered" evidence="1">
    <location>
        <begin position="425"/>
        <end position="678"/>
    </location>
</feature>
<sequence>MKQTGKTYYVRVGEKLVVLLELHSVHDSKGQQVDSELDWFQKIHLQELLQLVQDVIQQRVEQVATAKQAVAKTTSPSGILTGDSLRLVYTFKKRPGHQVCLIFKSDHDSRGQQEEEEEEEKGDNPGRKNLTVFQDKIIVFVCQRKQEGLHEMSKLLKVLGDIGQQTGSQTVSISSYFNRLPSSQTLYAAGQSVDSQDQQESLSLQPNPHEDMIQNIELEPHGSLPQAPPSEGRRHAIKTILKRNEHSLTMKKEKKIVRGLDAPAVTSAEEKDQESAKFCSDQPEALPEKHQQDDVNIYSCPSPIMCLSPKTKERKCEIETLGDVKDRNSFIDASQSVPTPDIHEISLLGKRKKYDNSDSVKDLFCSNKRDKKSGSDMKDIANTKGKKIYKDVKPNKNRHEPKKTSTFDMVDELPDLVPSETHLIPKLSSQTSSRSSLSQVNISKGSSSLLSRSSPSKGTKLSPSLSQKSPGTAPGTAKKCSRQIDRSQSLSKKSDASSFLPGSKELHKSPRTPGSEKLHVGKSFVPRTKVKEELKNITTNVKSQRKSKSEEISSNYSSKEGSVSTLPTHAKHQRKKRQLPDFDEPSTSSMAESSDTSHRIKSKLSDFGDPSTSLAELSDKHPKRKRQLPDFKDSSNLLTGESGECKSKSTKTGSDLEQKSSQKFRNVSHKVDRKSNDSKISRKNLTKLSLVIEKYFGVDAKDLDETKEMEHDHVLFDDSADEFSGIKDTLIGEIKACKHVRELNEEHLQFLVMSNKKYLRDIFEGEIYSERHELFKAGGKTRRDLNYRVHLGLFNEEQYDLVMETLMSIFCKKDHKYLDYLLRVLLPEMLIKIYMEVHGTSHAETDNIMASVPQKKDSF</sequence>
<feature type="compositionally biased region" description="Polar residues" evidence="1">
    <location>
        <begin position="459"/>
        <end position="470"/>
    </location>
</feature>
<comment type="caution">
    <text evidence="2">The sequence shown here is derived from an EMBL/GenBank/DDBJ whole genome shotgun (WGS) entry which is preliminary data.</text>
</comment>
<reference evidence="2" key="2">
    <citation type="journal article" date="2021" name="Genome Biol. Evol.">
        <title>Developing a high-quality reference genome for a parasitic bivalve with doubly uniparental inheritance (Bivalvia: Unionida).</title>
        <authorList>
            <person name="Smith C.H."/>
        </authorList>
    </citation>
    <scope>NUCLEOTIDE SEQUENCE</scope>
    <source>
        <strain evidence="2">CHS0354</strain>
        <tissue evidence="2">Mantle</tissue>
    </source>
</reference>
<feature type="compositionally biased region" description="Basic and acidic residues" evidence="1">
    <location>
        <begin position="504"/>
        <end position="519"/>
    </location>
</feature>
<dbReference type="EMBL" id="JAEAOA010001323">
    <property type="protein sequence ID" value="KAK3595552.1"/>
    <property type="molecule type" value="Genomic_DNA"/>
</dbReference>
<name>A0AAE0SNV7_9BIVA</name>
<feature type="region of interest" description="Disordered" evidence="1">
    <location>
        <begin position="261"/>
        <end position="292"/>
    </location>
</feature>
<feature type="region of interest" description="Disordered" evidence="1">
    <location>
        <begin position="104"/>
        <end position="128"/>
    </location>
</feature>
<evidence type="ECO:0000313" key="2">
    <source>
        <dbReference type="EMBL" id="KAK3595552.1"/>
    </source>
</evidence>
<protein>
    <submittedName>
        <fullName evidence="2">Uncharacterized protein</fullName>
    </submittedName>
</protein>
<dbReference type="Proteomes" id="UP001195483">
    <property type="component" value="Unassembled WGS sequence"/>
</dbReference>
<feature type="compositionally biased region" description="Basic and acidic residues" evidence="1">
    <location>
        <begin position="388"/>
        <end position="405"/>
    </location>
</feature>
<feature type="compositionally biased region" description="Low complexity" evidence="1">
    <location>
        <begin position="427"/>
        <end position="458"/>
    </location>
</feature>
<evidence type="ECO:0000313" key="3">
    <source>
        <dbReference type="Proteomes" id="UP001195483"/>
    </source>
</evidence>
<feature type="compositionally biased region" description="Low complexity" evidence="1">
    <location>
        <begin position="585"/>
        <end position="594"/>
    </location>
</feature>
<dbReference type="AlphaFoldDB" id="A0AAE0SNV7"/>
<gene>
    <name evidence="2" type="ORF">CHS0354_021661</name>
</gene>
<feature type="region of interest" description="Disordered" evidence="1">
    <location>
        <begin position="366"/>
        <end position="406"/>
    </location>
</feature>